<evidence type="ECO:0000256" key="2">
    <source>
        <dbReference type="ARBA" id="ARBA00022454"/>
    </source>
</evidence>
<dbReference type="PROSITE" id="PS50280">
    <property type="entry name" value="SET"/>
    <property type="match status" value="1"/>
</dbReference>
<dbReference type="PANTHER" id="PTHR45660:SF83">
    <property type="entry name" value="HISTONE-LYSINE N-METHYLTRANSFERASE, H3 LYSINE-9 SPECIFIC SUVH5-LIKE ISOFORM X1"/>
    <property type="match status" value="1"/>
</dbReference>
<organism evidence="8 9">
    <name type="scientific">Cephalotus follicularis</name>
    <name type="common">Albany pitcher plant</name>
    <dbReference type="NCBI Taxonomy" id="3775"/>
    <lineage>
        <taxon>Eukaryota</taxon>
        <taxon>Viridiplantae</taxon>
        <taxon>Streptophyta</taxon>
        <taxon>Embryophyta</taxon>
        <taxon>Tracheophyta</taxon>
        <taxon>Spermatophyta</taxon>
        <taxon>Magnoliopsida</taxon>
        <taxon>eudicotyledons</taxon>
        <taxon>Gunneridae</taxon>
        <taxon>Pentapetalae</taxon>
        <taxon>rosids</taxon>
        <taxon>fabids</taxon>
        <taxon>Oxalidales</taxon>
        <taxon>Cephalotaceae</taxon>
        <taxon>Cephalotus</taxon>
    </lineage>
</organism>
<feature type="domain" description="SET" evidence="5">
    <location>
        <begin position="436"/>
        <end position="551"/>
    </location>
</feature>
<dbReference type="SUPFAM" id="SSF82199">
    <property type="entry name" value="SET domain"/>
    <property type="match status" value="1"/>
</dbReference>
<feature type="domain" description="YDG" evidence="7">
    <location>
        <begin position="148"/>
        <end position="294"/>
    </location>
</feature>
<dbReference type="GO" id="GO:0000775">
    <property type="term" value="C:chromosome, centromeric region"/>
    <property type="evidence" value="ECO:0007669"/>
    <property type="project" value="UniProtKB-SubCell"/>
</dbReference>
<dbReference type="InterPro" id="IPR007728">
    <property type="entry name" value="Pre-SET_dom"/>
</dbReference>
<dbReference type="GO" id="GO:0042054">
    <property type="term" value="F:histone methyltransferase activity"/>
    <property type="evidence" value="ECO:0007669"/>
    <property type="project" value="InterPro"/>
</dbReference>
<dbReference type="SMART" id="SM00317">
    <property type="entry name" value="SET"/>
    <property type="match status" value="1"/>
</dbReference>
<dbReference type="GO" id="GO:0003690">
    <property type="term" value="F:double-stranded DNA binding"/>
    <property type="evidence" value="ECO:0007669"/>
    <property type="project" value="TreeGrafter"/>
</dbReference>
<dbReference type="AlphaFoldDB" id="A0A1Q3BZD5"/>
<dbReference type="InterPro" id="IPR015947">
    <property type="entry name" value="PUA-like_sf"/>
</dbReference>
<evidence type="ECO:0000259" key="7">
    <source>
        <dbReference type="PROSITE" id="PS51015"/>
    </source>
</evidence>
<feature type="domain" description="Pre-SET" evidence="6">
    <location>
        <begin position="373"/>
        <end position="433"/>
    </location>
</feature>
<dbReference type="PANTHER" id="PTHR45660">
    <property type="entry name" value="HISTONE-LYSINE N-METHYLTRANSFERASE SETMAR"/>
    <property type="match status" value="1"/>
</dbReference>
<dbReference type="InParanoid" id="A0A1Q3BZD5"/>
<evidence type="ECO:0000256" key="1">
    <source>
        <dbReference type="ARBA" id="ARBA00004584"/>
    </source>
</evidence>
<dbReference type="STRING" id="3775.A0A1Q3BZD5"/>
<dbReference type="GO" id="GO:0005634">
    <property type="term" value="C:nucleus"/>
    <property type="evidence" value="ECO:0007669"/>
    <property type="project" value="UniProtKB-SubCell"/>
</dbReference>
<sequence length="566" mass="64267">MGGIDFEIDPKESGDADIEPLLPPRNSKCFPVRRDFPDGCVKQNSGYVYSMSVGSKKLLVTEKGKHGDKECERVVVSREIVNVPSKDPASRKKVIKALDRFYSLLAKLSEEQGQKIKLLDGATLHLHIRAAMTLKMQHKSVNSCKRLGPVSGVEVGDRFQWRAELYVIGLHLQFNSGIDYMNKDGKILASSIVASARYSNYMESSDFLIYSGQGGNPRVRGGPIMDQKLRGGNLALKNSMEAMAPVRVIRATKIRKPRRKSYSSYFYDGLYFVASFWQERGDFGKLVFKFLLRRTPSFEICTFQKQISCMDGGISQRKEEIQMPTVNLVDDGMPSFSNYAFKDHECDNISMQCESYSNNVTEDHELDNISMQSGCDCTDGCSDSEDCACTLKNGREFPYNYKECVVEAKPCIYECGPSCKCFYSCLNRVSQRGTQFQLEVFETQSKRWGVRSRSYIPRGSFVCEYRRDTFQDKEVKQKIGKDEDFPNVEFSSIVGNVDARKYVGRFINYSSSPNLYAQNVLYDHGDKRMPHIMLFAMMDIPTLQELTCDFNHRLDDLCDGNGNVKL</sequence>
<dbReference type="SMART" id="SM00468">
    <property type="entry name" value="PreSET"/>
    <property type="match status" value="1"/>
</dbReference>
<keyword evidence="2" id="KW-0158">Chromosome</keyword>
<evidence type="ECO:0000256" key="4">
    <source>
        <dbReference type="PROSITE-ProRule" id="PRU00358"/>
    </source>
</evidence>
<protein>
    <submittedName>
        <fullName evidence="8">SET domain-containing protein/YDG_SRA domain-containing protein/Pre-SET domain-containing protein</fullName>
    </submittedName>
</protein>
<dbReference type="GO" id="GO:0008270">
    <property type="term" value="F:zinc ion binding"/>
    <property type="evidence" value="ECO:0007669"/>
    <property type="project" value="InterPro"/>
</dbReference>
<proteinExistence type="predicted"/>
<evidence type="ECO:0000313" key="9">
    <source>
        <dbReference type="Proteomes" id="UP000187406"/>
    </source>
</evidence>
<comment type="caution">
    <text evidence="8">The sequence shown here is derived from an EMBL/GenBank/DDBJ whole genome shotgun (WGS) entry which is preliminary data.</text>
</comment>
<evidence type="ECO:0000259" key="5">
    <source>
        <dbReference type="PROSITE" id="PS50280"/>
    </source>
</evidence>
<dbReference type="InterPro" id="IPR051357">
    <property type="entry name" value="H3K9_HMTase_SUVAR3-9"/>
</dbReference>
<comment type="subcellular location">
    <subcellularLocation>
        <location evidence="1">Chromosome</location>
        <location evidence="1">Centromere</location>
    </subcellularLocation>
    <subcellularLocation>
        <location evidence="4">Nucleus</location>
    </subcellularLocation>
</comment>
<dbReference type="SUPFAM" id="SSF88697">
    <property type="entry name" value="PUA domain-like"/>
    <property type="match status" value="1"/>
</dbReference>
<dbReference type="InterPro" id="IPR046341">
    <property type="entry name" value="SET_dom_sf"/>
</dbReference>
<gene>
    <name evidence="8" type="ORF">CFOL_v3_16870</name>
</gene>
<name>A0A1Q3BZD5_CEPFO</name>
<keyword evidence="3 4" id="KW-0539">Nucleus</keyword>
<evidence type="ECO:0000256" key="3">
    <source>
        <dbReference type="ARBA" id="ARBA00023242"/>
    </source>
</evidence>
<dbReference type="Pfam" id="PF05033">
    <property type="entry name" value="Pre-SET"/>
    <property type="match status" value="1"/>
</dbReference>
<dbReference type="PROSITE" id="PS51015">
    <property type="entry name" value="YDG"/>
    <property type="match status" value="1"/>
</dbReference>
<dbReference type="Gene3D" id="2.30.280.10">
    <property type="entry name" value="SRA-YDG"/>
    <property type="match status" value="1"/>
</dbReference>
<dbReference type="InterPro" id="IPR001214">
    <property type="entry name" value="SET_dom"/>
</dbReference>
<dbReference type="SMART" id="SM00466">
    <property type="entry name" value="SRA"/>
    <property type="match status" value="1"/>
</dbReference>
<dbReference type="Gene3D" id="2.170.270.10">
    <property type="entry name" value="SET domain"/>
    <property type="match status" value="1"/>
</dbReference>
<keyword evidence="9" id="KW-1185">Reference proteome</keyword>
<dbReference type="InterPro" id="IPR036987">
    <property type="entry name" value="SRA-YDG_sf"/>
</dbReference>
<dbReference type="PROSITE" id="PS50867">
    <property type="entry name" value="PRE_SET"/>
    <property type="match status" value="1"/>
</dbReference>
<dbReference type="Proteomes" id="UP000187406">
    <property type="component" value="Unassembled WGS sequence"/>
</dbReference>
<reference evidence="9" key="1">
    <citation type="submission" date="2016-04" db="EMBL/GenBank/DDBJ databases">
        <title>Cephalotus genome sequencing.</title>
        <authorList>
            <person name="Fukushima K."/>
            <person name="Hasebe M."/>
            <person name="Fang X."/>
        </authorList>
    </citation>
    <scope>NUCLEOTIDE SEQUENCE [LARGE SCALE GENOMIC DNA]</scope>
    <source>
        <strain evidence="9">cv. St1</strain>
    </source>
</reference>
<dbReference type="Pfam" id="PF00856">
    <property type="entry name" value="SET"/>
    <property type="match status" value="1"/>
</dbReference>
<evidence type="ECO:0000259" key="6">
    <source>
        <dbReference type="PROSITE" id="PS50867"/>
    </source>
</evidence>
<evidence type="ECO:0000313" key="8">
    <source>
        <dbReference type="EMBL" id="GAV73384.1"/>
    </source>
</evidence>
<dbReference type="Pfam" id="PF02182">
    <property type="entry name" value="SAD_SRA"/>
    <property type="match status" value="1"/>
</dbReference>
<dbReference type="EMBL" id="BDDD01001105">
    <property type="protein sequence ID" value="GAV73384.1"/>
    <property type="molecule type" value="Genomic_DNA"/>
</dbReference>
<dbReference type="OrthoDB" id="5792673at2759"/>
<dbReference type="InterPro" id="IPR003105">
    <property type="entry name" value="SRA_YDG"/>
</dbReference>
<accession>A0A1Q3BZD5</accession>